<evidence type="ECO:0000256" key="1">
    <source>
        <dbReference type="ARBA" id="ARBA00004141"/>
    </source>
</evidence>
<reference evidence="7 8" key="1">
    <citation type="journal article" date="2016" name="Front. Microbiol.">
        <title>Genome Sequence of Type Strains of Genus Stenotrophomonas.</title>
        <authorList>
            <person name="Patil P.P."/>
            <person name="Midha S."/>
            <person name="Kumar S."/>
            <person name="Patil P.B."/>
        </authorList>
    </citation>
    <scope>NUCLEOTIDE SEQUENCE [LARGE SCALE GENOMIC DNA]</scope>
    <source>
        <strain evidence="7 8">LMG 978</strain>
    </source>
</reference>
<dbReference type="GO" id="GO:0005886">
    <property type="term" value="C:plasma membrane"/>
    <property type="evidence" value="ECO:0007669"/>
    <property type="project" value="TreeGrafter"/>
</dbReference>
<feature type="transmembrane region" description="Helical" evidence="5">
    <location>
        <begin position="30"/>
        <end position="62"/>
    </location>
</feature>
<dbReference type="EMBL" id="LLXV01000082">
    <property type="protein sequence ID" value="KRG47442.1"/>
    <property type="molecule type" value="Genomic_DNA"/>
</dbReference>
<dbReference type="OrthoDB" id="9810336at2"/>
<evidence type="ECO:0000259" key="6">
    <source>
        <dbReference type="Pfam" id="PF01957"/>
    </source>
</evidence>
<feature type="domain" description="NfeD-like C-terminal" evidence="6">
    <location>
        <begin position="87"/>
        <end position="142"/>
    </location>
</feature>
<keyword evidence="4 5" id="KW-0472">Membrane</keyword>
<keyword evidence="8" id="KW-1185">Reference proteome</keyword>
<protein>
    <recommendedName>
        <fullName evidence="6">NfeD-like C-terminal domain-containing protein</fullName>
    </recommendedName>
</protein>
<dbReference type="AlphaFoldDB" id="A0A0R0AYD8"/>
<dbReference type="InterPro" id="IPR012340">
    <property type="entry name" value="NA-bd_OB-fold"/>
</dbReference>
<keyword evidence="2 5" id="KW-0812">Transmembrane</keyword>
<dbReference type="InterPro" id="IPR002810">
    <property type="entry name" value="NfeD-like_C"/>
</dbReference>
<dbReference type="InterPro" id="IPR052165">
    <property type="entry name" value="Membrane_assoc_protease"/>
</dbReference>
<evidence type="ECO:0000256" key="4">
    <source>
        <dbReference type="ARBA" id="ARBA00023136"/>
    </source>
</evidence>
<gene>
    <name evidence="7" type="ORF">ARC23_19190</name>
</gene>
<evidence type="ECO:0000313" key="7">
    <source>
        <dbReference type="EMBL" id="KRG47442.1"/>
    </source>
</evidence>
<comment type="subcellular location">
    <subcellularLocation>
        <location evidence="1">Membrane</location>
        <topology evidence="1">Multi-pass membrane protein</topology>
    </subcellularLocation>
</comment>
<evidence type="ECO:0000256" key="2">
    <source>
        <dbReference type="ARBA" id="ARBA00022692"/>
    </source>
</evidence>
<name>A0A0R0AYD8_9GAMM</name>
<evidence type="ECO:0000256" key="5">
    <source>
        <dbReference type="SAM" id="Phobius"/>
    </source>
</evidence>
<evidence type="ECO:0000313" key="8">
    <source>
        <dbReference type="Proteomes" id="UP000051757"/>
    </source>
</evidence>
<keyword evidence="3 5" id="KW-1133">Transmembrane helix</keyword>
<comment type="caution">
    <text evidence="7">The sequence shown here is derived from an EMBL/GenBank/DDBJ whole genome shotgun (WGS) entry which is preliminary data.</text>
</comment>
<dbReference type="Gene3D" id="2.40.50.140">
    <property type="entry name" value="Nucleic acid-binding proteins"/>
    <property type="match status" value="1"/>
</dbReference>
<dbReference type="Pfam" id="PF01957">
    <property type="entry name" value="NfeD"/>
    <property type="match status" value="1"/>
</dbReference>
<accession>A0A0R0AYD8</accession>
<sequence length="147" mass="15852">MRWDVVAWGVLALLLFAAEALAPGAFMLWIGIGAAAVFVLVALFAGIPVLWQVVAFVVLSVVSIQCYRRWGRPRARPSDQPLLNRRAEQLVGRVVPLQQGIAGGQGKVSIDDAYWQVSGPDLPAGTRVRVLAVQGSTLQVEPADRPL</sequence>
<dbReference type="Proteomes" id="UP000051757">
    <property type="component" value="Unassembled WGS sequence"/>
</dbReference>
<dbReference type="PANTHER" id="PTHR33507">
    <property type="entry name" value="INNER MEMBRANE PROTEIN YBBJ"/>
    <property type="match status" value="1"/>
</dbReference>
<dbReference type="PANTHER" id="PTHR33507:SF3">
    <property type="entry name" value="INNER MEMBRANE PROTEIN YBBJ"/>
    <property type="match status" value="1"/>
</dbReference>
<evidence type="ECO:0000256" key="3">
    <source>
        <dbReference type="ARBA" id="ARBA00022989"/>
    </source>
</evidence>
<organism evidence="7 8">
    <name type="scientific">Stenotrophomonas beteli</name>
    <dbReference type="NCBI Taxonomy" id="3384461"/>
    <lineage>
        <taxon>Bacteria</taxon>
        <taxon>Pseudomonadati</taxon>
        <taxon>Pseudomonadota</taxon>
        <taxon>Gammaproteobacteria</taxon>
        <taxon>Lysobacterales</taxon>
        <taxon>Lysobacteraceae</taxon>
        <taxon>Stenotrophomonas</taxon>
        <taxon>Stenotrophomonas maltophilia group</taxon>
    </lineage>
</organism>
<proteinExistence type="predicted"/>